<name>A0A0V0RES1_9BILA</name>
<dbReference type="PROSITE" id="PS51462">
    <property type="entry name" value="NUDIX"/>
    <property type="match status" value="1"/>
</dbReference>
<evidence type="ECO:0000259" key="12">
    <source>
        <dbReference type="PROSITE" id="PS51462"/>
    </source>
</evidence>
<evidence type="ECO:0000313" key="13">
    <source>
        <dbReference type="EMBL" id="KRX12990.1"/>
    </source>
</evidence>
<evidence type="ECO:0000313" key="14">
    <source>
        <dbReference type="Proteomes" id="UP000054630"/>
    </source>
</evidence>
<dbReference type="AlphaFoldDB" id="A0A0V0RES1"/>
<dbReference type="NCBIfam" id="TIGR00052">
    <property type="entry name" value="nudix-type nucleoside diphosphatase, YffH/AdpP family"/>
    <property type="match status" value="1"/>
</dbReference>
<dbReference type="STRING" id="6336.A0A0V0RES1"/>
<keyword evidence="5" id="KW-0378">Hydrolase</keyword>
<dbReference type="GO" id="GO:0019693">
    <property type="term" value="P:ribose phosphate metabolic process"/>
    <property type="evidence" value="ECO:0007669"/>
    <property type="project" value="TreeGrafter"/>
</dbReference>
<evidence type="ECO:0000256" key="5">
    <source>
        <dbReference type="ARBA" id="ARBA00022801"/>
    </source>
</evidence>
<gene>
    <name evidence="13" type="primary">NUDT14</name>
    <name evidence="13" type="ORF">T07_11388</name>
</gene>
<comment type="caution">
    <text evidence="13">The sequence shown here is derived from an EMBL/GenBank/DDBJ whole genome shotgun (WGS) entry which is preliminary data.</text>
</comment>
<evidence type="ECO:0000256" key="1">
    <source>
        <dbReference type="ARBA" id="ARBA00001946"/>
    </source>
</evidence>
<organism evidence="13 14">
    <name type="scientific">Trichinella nelsoni</name>
    <dbReference type="NCBI Taxonomy" id="6336"/>
    <lineage>
        <taxon>Eukaryota</taxon>
        <taxon>Metazoa</taxon>
        <taxon>Ecdysozoa</taxon>
        <taxon>Nematoda</taxon>
        <taxon>Enoplea</taxon>
        <taxon>Dorylaimia</taxon>
        <taxon>Trichinellida</taxon>
        <taxon>Trichinellidae</taxon>
        <taxon>Trichinella</taxon>
    </lineage>
</organism>
<keyword evidence="4" id="KW-0963">Cytoplasm</keyword>
<protein>
    <recommendedName>
        <fullName evidence="10">Uridine diphosphate glucose pyrophosphatase NUDT14</fullName>
        <ecNumber evidence="9">3.6.1.45</ecNumber>
    </recommendedName>
    <alternativeName>
        <fullName evidence="11">Nucleoside diphosphate-linked moiety X motif 14</fullName>
    </alternativeName>
</protein>
<dbReference type="OrthoDB" id="10249920at2759"/>
<dbReference type="GO" id="GO:0046872">
    <property type="term" value="F:metal ion binding"/>
    <property type="evidence" value="ECO:0007669"/>
    <property type="project" value="InterPro"/>
</dbReference>
<dbReference type="GO" id="GO:0006753">
    <property type="term" value="P:nucleoside phosphate metabolic process"/>
    <property type="evidence" value="ECO:0007669"/>
    <property type="project" value="TreeGrafter"/>
</dbReference>
<dbReference type="FunFam" id="3.90.79.10:FF:000035">
    <property type="entry name" value="Uridine diphosphate glucose pyrophosphatase"/>
    <property type="match status" value="1"/>
</dbReference>
<comment type="subunit">
    <text evidence="3">Homodimer.</text>
</comment>
<dbReference type="PANTHER" id="PTHR11839">
    <property type="entry name" value="UDP/ADP-SUGAR PYROPHOSPHATASE"/>
    <property type="match status" value="1"/>
</dbReference>
<evidence type="ECO:0000256" key="8">
    <source>
        <dbReference type="ARBA" id="ARBA00054674"/>
    </source>
</evidence>
<dbReference type="CDD" id="cd18887">
    <property type="entry name" value="NUDIX_UGPPase_Nudt14"/>
    <property type="match status" value="1"/>
</dbReference>
<comment type="subcellular location">
    <subcellularLocation>
        <location evidence="2">Cytoplasm</location>
    </subcellularLocation>
</comment>
<dbReference type="InterPro" id="IPR015797">
    <property type="entry name" value="NUDIX_hydrolase-like_dom_sf"/>
</dbReference>
<reference evidence="13 14" key="1">
    <citation type="submission" date="2015-01" db="EMBL/GenBank/DDBJ databases">
        <title>Evolution of Trichinella species and genotypes.</title>
        <authorList>
            <person name="Korhonen P.K."/>
            <person name="Edoardo P."/>
            <person name="Giuseppe L.R."/>
            <person name="Gasser R.B."/>
        </authorList>
    </citation>
    <scope>NUCLEOTIDE SEQUENCE [LARGE SCALE GENOMIC DNA]</scope>
    <source>
        <strain evidence="13">ISS37</strain>
    </source>
</reference>
<evidence type="ECO:0000256" key="6">
    <source>
        <dbReference type="ARBA" id="ARBA00022842"/>
    </source>
</evidence>
<proteinExistence type="predicted"/>
<dbReference type="InterPro" id="IPR004385">
    <property type="entry name" value="NDP_pyrophosphatase"/>
</dbReference>
<dbReference type="Pfam" id="PF00293">
    <property type="entry name" value="NUDIX"/>
    <property type="match status" value="1"/>
</dbReference>
<dbReference type="GO" id="GO:0005737">
    <property type="term" value="C:cytoplasm"/>
    <property type="evidence" value="ECO:0007669"/>
    <property type="project" value="UniProtKB-SubCell"/>
</dbReference>
<evidence type="ECO:0000256" key="10">
    <source>
        <dbReference type="ARBA" id="ARBA00071467"/>
    </source>
</evidence>
<comment type="catalytic activity">
    <reaction evidence="7">
        <text>UDP-sugar + H2O = UMP + alpha-D-aldose 1-phosphate.</text>
        <dbReference type="EC" id="3.6.1.45"/>
    </reaction>
</comment>
<dbReference type="EMBL" id="JYDL01000234">
    <property type="protein sequence ID" value="KRX12990.1"/>
    <property type="molecule type" value="Genomic_DNA"/>
</dbReference>
<sequence>MKWLYEKLGTTHELQTASGADLRKHNTRKQMNNEESAEVPDLDDIENIHNVCVHPLERFEYVKPCGWLRTWDAVISHNSVAALIYHRTRQAIVLVKQFRPAVYANNIEISTFGKTEVDTEKFPPKLGMTFELCAGIIEESISPEETMRKEILEECGYNVPINQLERVTRCKSGTGIIGSEVTYFYAEVDDFMKANEGGGRSDEGEFLKVVYLPVEFARHLVYDENIQRTPGLLFMTMWFAQNKLDKILK</sequence>
<feature type="domain" description="Nudix hydrolase" evidence="12">
    <location>
        <begin position="75"/>
        <end position="234"/>
    </location>
</feature>
<evidence type="ECO:0000256" key="2">
    <source>
        <dbReference type="ARBA" id="ARBA00004496"/>
    </source>
</evidence>
<dbReference type="PANTHER" id="PTHR11839:SF15">
    <property type="entry name" value="URIDINE DIPHOSPHATE GLUCOSE PYROPHOSPHATASE NUDT14"/>
    <property type="match status" value="1"/>
</dbReference>
<dbReference type="Gene3D" id="3.90.79.10">
    <property type="entry name" value="Nucleoside Triphosphate Pyrophosphohydrolase"/>
    <property type="match status" value="1"/>
</dbReference>
<dbReference type="SUPFAM" id="SSF55811">
    <property type="entry name" value="Nudix"/>
    <property type="match status" value="1"/>
</dbReference>
<evidence type="ECO:0000256" key="4">
    <source>
        <dbReference type="ARBA" id="ARBA00022490"/>
    </source>
</evidence>
<evidence type="ECO:0000256" key="11">
    <source>
        <dbReference type="ARBA" id="ARBA00080475"/>
    </source>
</evidence>
<comment type="cofactor">
    <cofactor evidence="1">
        <name>Mg(2+)</name>
        <dbReference type="ChEBI" id="CHEBI:18420"/>
    </cofactor>
</comment>
<comment type="function">
    <text evidence="8">Hydrolyzes UDP-glucose to glucose 1-phosphate and UMP and ADP-ribose to ribose 5-phosphate and AMP. The physiological substrate is probably UDP-glucose. Poor activity on other substrates such as ADP-glucose, CDP-glucose, GDP-glucose and GDP-mannose.</text>
</comment>
<keyword evidence="6" id="KW-0460">Magnesium</keyword>
<dbReference type="EC" id="3.6.1.45" evidence="9"/>
<dbReference type="Proteomes" id="UP000054630">
    <property type="component" value="Unassembled WGS sequence"/>
</dbReference>
<dbReference type="InterPro" id="IPR000086">
    <property type="entry name" value="NUDIX_hydrolase_dom"/>
</dbReference>
<evidence type="ECO:0000256" key="7">
    <source>
        <dbReference type="ARBA" id="ARBA00051086"/>
    </source>
</evidence>
<keyword evidence="14" id="KW-1185">Reference proteome</keyword>
<dbReference type="GO" id="GO:0008768">
    <property type="term" value="F:UDP-sugar diphosphatase activity"/>
    <property type="evidence" value="ECO:0007669"/>
    <property type="project" value="UniProtKB-EC"/>
</dbReference>
<evidence type="ECO:0000256" key="3">
    <source>
        <dbReference type="ARBA" id="ARBA00011738"/>
    </source>
</evidence>
<evidence type="ECO:0000256" key="9">
    <source>
        <dbReference type="ARBA" id="ARBA00066480"/>
    </source>
</evidence>
<accession>A0A0V0RES1</accession>